<dbReference type="SUPFAM" id="SSF47413">
    <property type="entry name" value="lambda repressor-like DNA-binding domains"/>
    <property type="match status" value="1"/>
</dbReference>
<protein>
    <submittedName>
        <fullName evidence="2">Type II toxin-antitoxin system MqsA family antitoxin</fullName>
    </submittedName>
</protein>
<dbReference type="InterPro" id="IPR001387">
    <property type="entry name" value="Cro/C1-type_HTH"/>
</dbReference>
<dbReference type="NCBIfam" id="TIGR03831">
    <property type="entry name" value="YgiT_finger"/>
    <property type="match status" value="1"/>
</dbReference>
<dbReference type="InterPro" id="IPR022453">
    <property type="entry name" value="Znf_MqsA-type"/>
</dbReference>
<dbReference type="InterPro" id="IPR022452">
    <property type="entry name" value="MqsA"/>
</dbReference>
<dbReference type="NCBIfam" id="TIGR03830">
    <property type="entry name" value="CxxCG_CxxCG_HTH"/>
    <property type="match status" value="1"/>
</dbReference>
<comment type="caution">
    <text evidence="2">The sequence shown here is derived from an EMBL/GenBank/DDBJ whole genome shotgun (WGS) entry which is preliminary data.</text>
</comment>
<feature type="domain" description="HTH cro/C1-type" evidence="1">
    <location>
        <begin position="75"/>
        <end position="128"/>
    </location>
</feature>
<dbReference type="Gene3D" id="3.10.20.860">
    <property type="match status" value="1"/>
</dbReference>
<dbReference type="EMBL" id="JANKHG010000001">
    <property type="protein sequence ID" value="MCR2745273.1"/>
    <property type="molecule type" value="Genomic_DNA"/>
</dbReference>
<evidence type="ECO:0000259" key="1">
    <source>
        <dbReference type="PROSITE" id="PS50943"/>
    </source>
</evidence>
<accession>A0ABT1XDB0</accession>
<dbReference type="RefSeq" id="WP_257510522.1">
    <property type="nucleotide sequence ID" value="NZ_JANKHG010000001.1"/>
</dbReference>
<proteinExistence type="predicted"/>
<sequence length="134" mass="14778">MKNCPNCGSSQMVYETKGLEISYKGRSTVAQGIEGQFCMDCGEGILDRFNGDKYGAAIREFRNSVNSDFVEGSWIAGVRKKLDLDQKTAASIFGGGASAFSRYERGAAKPPKSLVQLFKILEKHPEMLRELDQV</sequence>
<dbReference type="Proteomes" id="UP001165267">
    <property type="component" value="Unassembled WGS sequence"/>
</dbReference>
<dbReference type="Pfam" id="PF15731">
    <property type="entry name" value="MqsA_antitoxin"/>
    <property type="match status" value="1"/>
</dbReference>
<gene>
    <name evidence="2" type="ORF">NSP04_01265</name>
</gene>
<name>A0ABT1XDB0_9BURK</name>
<evidence type="ECO:0000313" key="2">
    <source>
        <dbReference type="EMBL" id="MCR2745273.1"/>
    </source>
</evidence>
<dbReference type="PROSITE" id="PS50943">
    <property type="entry name" value="HTH_CROC1"/>
    <property type="match status" value="1"/>
</dbReference>
<dbReference type="CDD" id="cd00093">
    <property type="entry name" value="HTH_XRE"/>
    <property type="match status" value="1"/>
</dbReference>
<evidence type="ECO:0000313" key="3">
    <source>
        <dbReference type="Proteomes" id="UP001165267"/>
    </source>
</evidence>
<organism evidence="2 3">
    <name type="scientific">Limnobacter parvus</name>
    <dbReference type="NCBI Taxonomy" id="2939690"/>
    <lineage>
        <taxon>Bacteria</taxon>
        <taxon>Pseudomonadati</taxon>
        <taxon>Pseudomonadota</taxon>
        <taxon>Betaproteobacteria</taxon>
        <taxon>Burkholderiales</taxon>
        <taxon>Burkholderiaceae</taxon>
        <taxon>Limnobacter</taxon>
    </lineage>
</organism>
<dbReference type="InterPro" id="IPR032758">
    <property type="entry name" value="MqsA/HigA-2"/>
</dbReference>
<keyword evidence="3" id="KW-1185">Reference proteome</keyword>
<dbReference type="Gene3D" id="1.10.260.40">
    <property type="entry name" value="lambda repressor-like DNA-binding domains"/>
    <property type="match status" value="1"/>
</dbReference>
<dbReference type="InterPro" id="IPR010982">
    <property type="entry name" value="Lambda_DNA-bd_dom_sf"/>
</dbReference>
<reference evidence="2" key="1">
    <citation type="submission" date="2022-07" db="EMBL/GenBank/DDBJ databases">
        <authorList>
            <person name="Xamxidin M."/>
        </authorList>
    </citation>
    <scope>NUCLEOTIDE SEQUENCE</scope>
    <source>
        <strain evidence="2">YS8-69</strain>
    </source>
</reference>